<dbReference type="PROSITE" id="PS50850">
    <property type="entry name" value="MFS"/>
    <property type="match status" value="1"/>
</dbReference>
<keyword evidence="7" id="KW-1185">Reference proteome</keyword>
<evidence type="ECO:0000313" key="7">
    <source>
        <dbReference type="Proteomes" id="UP000283522"/>
    </source>
</evidence>
<keyword evidence="3 4" id="KW-0472">Membrane</keyword>
<evidence type="ECO:0000259" key="5">
    <source>
        <dbReference type="PROSITE" id="PS50850"/>
    </source>
</evidence>
<evidence type="ECO:0000256" key="2">
    <source>
        <dbReference type="ARBA" id="ARBA00022989"/>
    </source>
</evidence>
<feature type="transmembrane region" description="Helical" evidence="4">
    <location>
        <begin position="12"/>
        <end position="32"/>
    </location>
</feature>
<feature type="transmembrane region" description="Helical" evidence="4">
    <location>
        <begin position="368"/>
        <end position="387"/>
    </location>
</feature>
<dbReference type="Pfam" id="PF07690">
    <property type="entry name" value="MFS_1"/>
    <property type="match status" value="1"/>
</dbReference>
<comment type="caution">
    <text evidence="6">The sequence shown here is derived from an EMBL/GenBank/DDBJ whole genome shotgun (WGS) entry which is preliminary data.</text>
</comment>
<feature type="transmembrane region" description="Helical" evidence="4">
    <location>
        <begin position="132"/>
        <end position="152"/>
    </location>
</feature>
<dbReference type="EMBL" id="QXML01000006">
    <property type="protein sequence ID" value="RIW14383.1"/>
    <property type="molecule type" value="Genomic_DNA"/>
</dbReference>
<feature type="transmembrane region" description="Helical" evidence="4">
    <location>
        <begin position="77"/>
        <end position="95"/>
    </location>
</feature>
<feature type="transmembrane region" description="Helical" evidence="4">
    <location>
        <begin position="278"/>
        <end position="295"/>
    </location>
</feature>
<feature type="transmembrane region" description="Helical" evidence="4">
    <location>
        <begin position="250"/>
        <end position="271"/>
    </location>
</feature>
<feature type="transmembrane region" description="Helical" evidence="4">
    <location>
        <begin position="338"/>
        <end position="356"/>
    </location>
</feature>
<dbReference type="InterPro" id="IPR020846">
    <property type="entry name" value="MFS_dom"/>
</dbReference>
<dbReference type="InterPro" id="IPR036259">
    <property type="entry name" value="MFS_trans_sf"/>
</dbReference>
<dbReference type="AlphaFoldDB" id="A0A418PQ02"/>
<dbReference type="PANTHER" id="PTHR23521:SF3">
    <property type="entry name" value="MFS TRANSPORTER"/>
    <property type="match status" value="1"/>
</dbReference>
<dbReference type="PANTHER" id="PTHR23521">
    <property type="entry name" value="TRANSPORTER MFS SUPERFAMILY"/>
    <property type="match status" value="1"/>
</dbReference>
<dbReference type="GO" id="GO:0005886">
    <property type="term" value="C:plasma membrane"/>
    <property type="evidence" value="ECO:0007669"/>
    <property type="project" value="TreeGrafter"/>
</dbReference>
<evidence type="ECO:0000313" key="6">
    <source>
        <dbReference type="EMBL" id="RIW14383.1"/>
    </source>
</evidence>
<gene>
    <name evidence="6" type="ORF">D0X99_12510</name>
</gene>
<protein>
    <submittedName>
        <fullName evidence="6">MFS transporter</fullName>
    </submittedName>
</protein>
<evidence type="ECO:0000256" key="3">
    <source>
        <dbReference type="ARBA" id="ARBA00023136"/>
    </source>
</evidence>
<dbReference type="GO" id="GO:0022857">
    <property type="term" value="F:transmembrane transporter activity"/>
    <property type="evidence" value="ECO:0007669"/>
    <property type="project" value="InterPro"/>
</dbReference>
<feature type="domain" description="Major facilitator superfamily (MFS) profile" evidence="5">
    <location>
        <begin position="10"/>
        <end position="389"/>
    </location>
</feature>
<feature type="transmembrane region" description="Helical" evidence="4">
    <location>
        <begin position="164"/>
        <end position="184"/>
    </location>
</feature>
<feature type="transmembrane region" description="Helical" evidence="4">
    <location>
        <begin position="101"/>
        <end position="120"/>
    </location>
</feature>
<dbReference type="Gene3D" id="1.20.1250.20">
    <property type="entry name" value="MFS general substrate transporter like domains"/>
    <property type="match status" value="1"/>
</dbReference>
<evidence type="ECO:0000256" key="1">
    <source>
        <dbReference type="ARBA" id="ARBA00022692"/>
    </source>
</evidence>
<accession>A0A418PQ02</accession>
<dbReference type="Proteomes" id="UP000283522">
    <property type="component" value="Unassembled WGS sequence"/>
</dbReference>
<dbReference type="InterPro" id="IPR011701">
    <property type="entry name" value="MFS"/>
</dbReference>
<reference evidence="6 7" key="1">
    <citation type="submission" date="2018-09" db="EMBL/GenBank/DDBJ databases">
        <authorList>
            <person name="Wang X."/>
            <person name="Du Z."/>
        </authorList>
    </citation>
    <scope>NUCLEOTIDE SEQUENCE [LARGE SCALE GENOMIC DNA]</scope>
    <source>
        <strain evidence="6 7">N3</strain>
    </source>
</reference>
<keyword evidence="2 4" id="KW-1133">Transmembrane helix</keyword>
<proteinExistence type="predicted"/>
<keyword evidence="1 4" id="KW-0812">Transmembrane</keyword>
<organism evidence="6 7">
    <name type="scientific">Algoriphagus lacus</name>
    <dbReference type="NCBI Taxonomy" id="2056311"/>
    <lineage>
        <taxon>Bacteria</taxon>
        <taxon>Pseudomonadati</taxon>
        <taxon>Bacteroidota</taxon>
        <taxon>Cytophagia</taxon>
        <taxon>Cytophagales</taxon>
        <taxon>Cyclobacteriaceae</taxon>
        <taxon>Algoriphagus</taxon>
    </lineage>
</organism>
<sequence length="389" mass="41390">MPKTIPSRSALILIVIAQFLGTSLWFAGNAAAPALEALLGQTGLVSIITSAVQLGFITGTLFFAFLSIPDRFSPSRVFFVSAVLASVCNFSITILPTSLSTILILRFLVGFFLAGIYPVGMKIASDYFEKGLGSALGFLVGALVLGTASPFLLKALEISISWKLIFWSTSAFAILGGMLIGFGVPDGPFRKASPKFDPGIIPALARNNPLKGAAAGYFGHMWELYTFWAFLPFLIQSLKNESAIDSTNSLWTFLIISAGAVSCALGGLISLKKGSEKVALVSLFGSGICCLVLLISPEMPAWALFAFLMVWGILVVADSPQFSTLVAQSILPEHRGTALTLVNCIGFGLTILSIQLANYLSGMLAPSLYLGLLVLGPISGLLMYRFFRS</sequence>
<name>A0A418PQ02_9BACT</name>
<dbReference type="RefSeq" id="WP_119478181.1">
    <property type="nucleotide sequence ID" value="NZ_QXML01000006.1"/>
</dbReference>
<feature type="transmembrane region" description="Helical" evidence="4">
    <location>
        <begin position="44"/>
        <end position="65"/>
    </location>
</feature>
<dbReference type="SUPFAM" id="SSF103473">
    <property type="entry name" value="MFS general substrate transporter"/>
    <property type="match status" value="1"/>
</dbReference>
<feature type="transmembrane region" description="Helical" evidence="4">
    <location>
        <begin position="301"/>
        <end position="317"/>
    </location>
</feature>
<dbReference type="OrthoDB" id="9781976at2"/>
<evidence type="ECO:0000256" key="4">
    <source>
        <dbReference type="SAM" id="Phobius"/>
    </source>
</evidence>